<keyword evidence="1" id="KW-0479">Metal-binding</keyword>
<dbReference type="Proteomes" id="UP001396898">
    <property type="component" value="Unassembled WGS sequence"/>
</dbReference>
<dbReference type="InterPro" id="IPR001138">
    <property type="entry name" value="Zn2Cys6_DnaBD"/>
</dbReference>
<keyword evidence="3" id="KW-0804">Transcription</keyword>
<protein>
    <recommendedName>
        <fullName evidence="6">Zn(2)-C6 fungal-type domain-containing protein</fullName>
    </recommendedName>
</protein>
<keyword evidence="2" id="KW-0805">Transcription regulation</keyword>
<comment type="caution">
    <text evidence="7">The sequence shown here is derived from an EMBL/GenBank/DDBJ whole genome shotgun (WGS) entry which is preliminary data.</text>
</comment>
<reference evidence="7 8" key="1">
    <citation type="submission" date="2023-01" db="EMBL/GenBank/DDBJ databases">
        <title>Analysis of 21 Apiospora genomes using comparative genomics revels a genus with tremendous synthesis potential of carbohydrate active enzymes and secondary metabolites.</title>
        <authorList>
            <person name="Sorensen T."/>
        </authorList>
    </citation>
    <scope>NUCLEOTIDE SEQUENCE [LARGE SCALE GENOMIC DNA]</scope>
    <source>
        <strain evidence="7 8">CBS 20057</strain>
    </source>
</reference>
<dbReference type="InterPro" id="IPR036864">
    <property type="entry name" value="Zn2-C6_fun-type_DNA-bd_sf"/>
</dbReference>
<sequence length="764" mass="84320">MAFPRDPREDAKRRRLRKGTHSCWECKRRKMRCIFDPATCATACRGCERRGSPCVGQEFPEEFTPTADSAPTAPAPADGNPARITSAHPTSLIRHAPSPEASDIGWTTPGASSDEDRCRRDTDAIITPLGSILSPDSSHAQFLLGPSSKPHDKYGRLSQLLYQSLPSQEDTRRICDASRRLTVLTDGIMTTPYSILEQNGLKSHNSLLRTHGPDAHPVLIARYMLQLAFFILQLHPDSQEEIRCLSEPLRVVRERLFNLVVRLITTNDEFLASVEGLECVMTESVYQANLGNLSRSWIACRRAMSVAQLMGLNRSSPWSQYKVLQPGTQYYPELMWYRIVFLDRYLSLMLGVSQGSGDCSMASETILASDTPMGRLDRIHCVVACRILERNETGHRSPSELALTQTIETELQKVARNLPSSWWLAPRLDATSADSQRLFWETRQMMAQVFHYNLLNQLHLPYMLRRPASRSHQGQQQYEHSRSTCVNSSREVLTRFTALRSLKETAYCCRTVDFLALMAAITLLLAHLDEAGLLVTPATTGADADTDTATTTIAGAGFLAHQYASDRAMIERVHENMCDANRLSSDTLGAQSAQLLRQLLAIDVQKEGEEEAVGVTARFSVQVTTTGAEEMTAPPALDPGEQYPPIASMRVPYFGLIRIISRRPGGLEKAGPQLHQAALTETMQRYFGGTYPAPQGGMHSSSPEEGSILDTGYGLGPPVVPQPWPQHEDMAGLAGLENDWAAQGVPFAFFESLVAGSSGAGNLG</sequence>
<evidence type="ECO:0000256" key="2">
    <source>
        <dbReference type="ARBA" id="ARBA00023015"/>
    </source>
</evidence>
<name>A0ABR1RZ49_9PEZI</name>
<proteinExistence type="predicted"/>
<dbReference type="PANTHER" id="PTHR47840">
    <property type="entry name" value="ZN(II)2CYS6 TRANSCRIPTION FACTOR (EUROFUNG)-RELATED"/>
    <property type="match status" value="1"/>
</dbReference>
<dbReference type="SMART" id="SM00906">
    <property type="entry name" value="Fungal_trans"/>
    <property type="match status" value="1"/>
</dbReference>
<evidence type="ECO:0000313" key="8">
    <source>
        <dbReference type="Proteomes" id="UP001396898"/>
    </source>
</evidence>
<evidence type="ECO:0000256" key="3">
    <source>
        <dbReference type="ARBA" id="ARBA00023163"/>
    </source>
</evidence>
<feature type="region of interest" description="Disordered" evidence="5">
    <location>
        <begin position="95"/>
        <end position="117"/>
    </location>
</feature>
<dbReference type="EMBL" id="JAQQWI010000009">
    <property type="protein sequence ID" value="KAK8023201.1"/>
    <property type="molecule type" value="Genomic_DNA"/>
</dbReference>
<dbReference type="PANTHER" id="PTHR47840:SF1">
    <property type="entry name" value="ZN(II)2CYS6 TRANSCRIPTION FACTOR (EUROFUNG)"/>
    <property type="match status" value="1"/>
</dbReference>
<feature type="domain" description="Zn(2)-C6 fungal-type" evidence="6">
    <location>
        <begin position="22"/>
        <end position="54"/>
    </location>
</feature>
<dbReference type="CDD" id="cd00067">
    <property type="entry name" value="GAL4"/>
    <property type="match status" value="1"/>
</dbReference>
<keyword evidence="8" id="KW-1185">Reference proteome</keyword>
<accession>A0ABR1RZ49</accession>
<evidence type="ECO:0000256" key="4">
    <source>
        <dbReference type="ARBA" id="ARBA00023242"/>
    </source>
</evidence>
<keyword evidence="4" id="KW-0539">Nucleus</keyword>
<dbReference type="InterPro" id="IPR007219">
    <property type="entry name" value="XnlR_reg_dom"/>
</dbReference>
<dbReference type="PROSITE" id="PS00463">
    <property type="entry name" value="ZN2_CY6_FUNGAL_1"/>
    <property type="match status" value="1"/>
</dbReference>
<evidence type="ECO:0000259" key="6">
    <source>
        <dbReference type="PROSITE" id="PS00463"/>
    </source>
</evidence>
<dbReference type="SUPFAM" id="SSF57701">
    <property type="entry name" value="Zn2/Cys6 DNA-binding domain"/>
    <property type="match status" value="1"/>
</dbReference>
<organism evidence="7 8">
    <name type="scientific">Apiospora marii</name>
    <dbReference type="NCBI Taxonomy" id="335849"/>
    <lineage>
        <taxon>Eukaryota</taxon>
        <taxon>Fungi</taxon>
        <taxon>Dikarya</taxon>
        <taxon>Ascomycota</taxon>
        <taxon>Pezizomycotina</taxon>
        <taxon>Sordariomycetes</taxon>
        <taxon>Xylariomycetidae</taxon>
        <taxon>Amphisphaeriales</taxon>
        <taxon>Apiosporaceae</taxon>
        <taxon>Apiospora</taxon>
    </lineage>
</organism>
<evidence type="ECO:0000256" key="5">
    <source>
        <dbReference type="SAM" id="MobiDB-lite"/>
    </source>
</evidence>
<gene>
    <name evidence="7" type="ORF">PG991_007082</name>
</gene>
<evidence type="ECO:0000313" key="7">
    <source>
        <dbReference type="EMBL" id="KAK8023201.1"/>
    </source>
</evidence>
<dbReference type="SMART" id="SM00066">
    <property type="entry name" value="GAL4"/>
    <property type="match status" value="1"/>
</dbReference>
<evidence type="ECO:0000256" key="1">
    <source>
        <dbReference type="ARBA" id="ARBA00022723"/>
    </source>
</evidence>
<dbReference type="CDD" id="cd12148">
    <property type="entry name" value="fungal_TF_MHR"/>
    <property type="match status" value="1"/>
</dbReference>